<proteinExistence type="predicted"/>
<dbReference type="Proteomes" id="UP001385951">
    <property type="component" value="Unassembled WGS sequence"/>
</dbReference>
<organism evidence="1 2">
    <name type="scientific">Cerrena zonata</name>
    <dbReference type="NCBI Taxonomy" id="2478898"/>
    <lineage>
        <taxon>Eukaryota</taxon>
        <taxon>Fungi</taxon>
        <taxon>Dikarya</taxon>
        <taxon>Basidiomycota</taxon>
        <taxon>Agaricomycotina</taxon>
        <taxon>Agaricomycetes</taxon>
        <taxon>Polyporales</taxon>
        <taxon>Cerrenaceae</taxon>
        <taxon>Cerrena</taxon>
    </lineage>
</organism>
<protein>
    <submittedName>
        <fullName evidence="1">Uncharacterized protein</fullName>
    </submittedName>
</protein>
<dbReference type="AlphaFoldDB" id="A0AAW0FBX7"/>
<sequence length="152" mass="17452">MQSHCRFLSPRRNVVISADAKRSAVSCSRTQCSKTKPGINKPPSSPHVYVYRKRIHQKRSERKHSWIWLIARVDCLNLVCVLLDYYIKLSVACTLAAEYLPFNIIPGPIAFCDVPLLGRFPDHLGLVRCVCLSIYKSRIPTLQHHHYLPPCR</sequence>
<evidence type="ECO:0000313" key="2">
    <source>
        <dbReference type="Proteomes" id="UP001385951"/>
    </source>
</evidence>
<comment type="caution">
    <text evidence="1">The sequence shown here is derived from an EMBL/GenBank/DDBJ whole genome shotgun (WGS) entry which is preliminary data.</text>
</comment>
<reference evidence="1 2" key="1">
    <citation type="submission" date="2022-09" db="EMBL/GenBank/DDBJ databases">
        <authorList>
            <person name="Palmer J.M."/>
        </authorList>
    </citation>
    <scope>NUCLEOTIDE SEQUENCE [LARGE SCALE GENOMIC DNA]</scope>
    <source>
        <strain evidence="1 2">DSM 7382</strain>
    </source>
</reference>
<accession>A0AAW0FBX7</accession>
<dbReference type="EMBL" id="JASBNA010000107">
    <property type="protein sequence ID" value="KAK7676694.1"/>
    <property type="molecule type" value="Genomic_DNA"/>
</dbReference>
<evidence type="ECO:0000313" key="1">
    <source>
        <dbReference type="EMBL" id="KAK7676694.1"/>
    </source>
</evidence>
<keyword evidence="2" id="KW-1185">Reference proteome</keyword>
<name>A0AAW0FBX7_9APHY</name>
<gene>
    <name evidence="1" type="ORF">QCA50_020326</name>
</gene>